<keyword evidence="1" id="KW-0472">Membrane</keyword>
<evidence type="ECO:0000313" key="3">
    <source>
        <dbReference type="Proteomes" id="UP000306753"/>
    </source>
</evidence>
<dbReference type="PROSITE" id="PS51257">
    <property type="entry name" value="PROKAR_LIPOPROTEIN"/>
    <property type="match status" value="1"/>
</dbReference>
<keyword evidence="1" id="KW-1133">Transmembrane helix</keyword>
<accession>A0A5R9QD34</accession>
<protein>
    <submittedName>
        <fullName evidence="2">Uncharacterized protein</fullName>
    </submittedName>
</protein>
<dbReference type="Proteomes" id="UP000306753">
    <property type="component" value="Unassembled WGS sequence"/>
</dbReference>
<comment type="caution">
    <text evidence="2">The sequence shown here is derived from an EMBL/GenBank/DDBJ whole genome shotgun (WGS) entry which is preliminary data.</text>
</comment>
<feature type="transmembrane region" description="Helical" evidence="1">
    <location>
        <begin position="26"/>
        <end position="50"/>
    </location>
</feature>
<evidence type="ECO:0000313" key="2">
    <source>
        <dbReference type="EMBL" id="TLX63001.1"/>
    </source>
</evidence>
<reference evidence="2 3" key="1">
    <citation type="journal article" date="2017" name="Eur. J. Clin. Microbiol. Infect. Dis.">
        <title>Uncommonly isolated clinical Pseudomonas: identification and phylogenetic assignation.</title>
        <authorList>
            <person name="Mulet M."/>
            <person name="Gomila M."/>
            <person name="Ramirez A."/>
            <person name="Cardew S."/>
            <person name="Moore E.R."/>
            <person name="Lalucat J."/>
            <person name="Garcia-Valdes E."/>
        </authorList>
    </citation>
    <scope>NUCLEOTIDE SEQUENCE [LARGE SCALE GENOMIC DNA]</scope>
    <source>
        <strain evidence="2 3">SD129</strain>
    </source>
</reference>
<dbReference type="AlphaFoldDB" id="A0A5R9QD34"/>
<dbReference type="RefSeq" id="WP_138407123.1">
    <property type="nucleotide sequence ID" value="NZ_QLAE01000005.1"/>
</dbReference>
<sequence>MSRLGFSFLALTIACAVLTLLGPEQAAWSGLVKFGLGLFGVLSFVSMVMGRRIKFDPVLR</sequence>
<gene>
    <name evidence="2" type="ORF">DN820_13355</name>
</gene>
<proteinExistence type="predicted"/>
<dbReference type="EMBL" id="QLAG01000015">
    <property type="protein sequence ID" value="TLX63001.1"/>
    <property type="molecule type" value="Genomic_DNA"/>
</dbReference>
<evidence type="ECO:0000256" key="1">
    <source>
        <dbReference type="SAM" id="Phobius"/>
    </source>
</evidence>
<organism evidence="2 3">
    <name type="scientific">Stutzerimonas nosocomialis</name>
    <dbReference type="NCBI Taxonomy" id="1056496"/>
    <lineage>
        <taxon>Bacteria</taxon>
        <taxon>Pseudomonadati</taxon>
        <taxon>Pseudomonadota</taxon>
        <taxon>Gammaproteobacteria</taxon>
        <taxon>Pseudomonadales</taxon>
        <taxon>Pseudomonadaceae</taxon>
        <taxon>Stutzerimonas</taxon>
    </lineage>
</organism>
<keyword evidence="1" id="KW-0812">Transmembrane</keyword>
<name>A0A5R9QD34_9GAMM</name>
<dbReference type="InterPro" id="IPR049711">
    <property type="entry name" value="PA3371-like"/>
</dbReference>
<dbReference type="NCBIfam" id="NF041882">
    <property type="entry name" value="PA3371_fam"/>
    <property type="match status" value="1"/>
</dbReference>
<keyword evidence="3" id="KW-1185">Reference proteome</keyword>